<dbReference type="EMBL" id="JAUSSU010000010">
    <property type="protein sequence ID" value="MDQ0115209.1"/>
    <property type="molecule type" value="Genomic_DNA"/>
</dbReference>
<evidence type="ECO:0000259" key="3">
    <source>
        <dbReference type="Pfam" id="PF13472"/>
    </source>
</evidence>
<dbReference type="SUPFAM" id="SSF55383">
    <property type="entry name" value="Copper amine oxidase, domain N"/>
    <property type="match status" value="1"/>
</dbReference>
<accession>A0ABT9UAI0</accession>
<dbReference type="InterPro" id="IPR036514">
    <property type="entry name" value="SGNH_hydro_sf"/>
</dbReference>
<reference evidence="4 5" key="1">
    <citation type="submission" date="2023-07" db="EMBL/GenBank/DDBJ databases">
        <title>Sorghum-associated microbial communities from plants grown in Nebraska, USA.</title>
        <authorList>
            <person name="Schachtman D."/>
        </authorList>
    </citation>
    <scope>NUCLEOTIDE SEQUENCE [LARGE SCALE GENOMIC DNA]</scope>
    <source>
        <strain evidence="4 5">CC482</strain>
    </source>
</reference>
<dbReference type="SUPFAM" id="SSF52266">
    <property type="entry name" value="SGNH hydrolase"/>
    <property type="match status" value="1"/>
</dbReference>
<feature type="domain" description="Copper amine oxidase-like N-terminal" evidence="2">
    <location>
        <begin position="325"/>
        <end position="436"/>
    </location>
</feature>
<proteinExistence type="predicted"/>
<evidence type="ECO:0000256" key="1">
    <source>
        <dbReference type="SAM" id="SignalP"/>
    </source>
</evidence>
<keyword evidence="5" id="KW-1185">Reference proteome</keyword>
<dbReference type="InterPro" id="IPR013830">
    <property type="entry name" value="SGNH_hydro"/>
</dbReference>
<gene>
    <name evidence="4" type="ORF">J2T15_004667</name>
</gene>
<dbReference type="Gene3D" id="3.40.50.1110">
    <property type="entry name" value="SGNH hydrolase"/>
    <property type="match status" value="1"/>
</dbReference>
<dbReference type="RefSeq" id="WP_307206657.1">
    <property type="nucleotide sequence ID" value="NZ_JAUSSU010000010.1"/>
</dbReference>
<dbReference type="InterPro" id="IPR012854">
    <property type="entry name" value="Cu_amine_oxidase-like_N"/>
</dbReference>
<comment type="caution">
    <text evidence="4">The sequence shown here is derived from an EMBL/GenBank/DDBJ whole genome shotgun (WGS) entry which is preliminary data.</text>
</comment>
<feature type="signal peptide" evidence="1">
    <location>
        <begin position="1"/>
        <end position="39"/>
    </location>
</feature>
<protein>
    <submittedName>
        <fullName evidence="4">Lysophospholipase L1-like esterase</fullName>
    </submittedName>
</protein>
<dbReference type="Gene3D" id="3.30.457.10">
    <property type="entry name" value="Copper amine oxidase-like, N-terminal domain"/>
    <property type="match status" value="1"/>
</dbReference>
<organism evidence="4 5">
    <name type="scientific">Paenibacillus harenae</name>
    <dbReference type="NCBI Taxonomy" id="306543"/>
    <lineage>
        <taxon>Bacteria</taxon>
        <taxon>Bacillati</taxon>
        <taxon>Bacillota</taxon>
        <taxon>Bacilli</taxon>
        <taxon>Bacillales</taxon>
        <taxon>Paenibacillaceae</taxon>
        <taxon>Paenibacillus</taxon>
    </lineage>
</organism>
<name>A0ABT9UAI0_PAEHA</name>
<dbReference type="Pfam" id="PF13472">
    <property type="entry name" value="Lipase_GDSL_2"/>
    <property type="match status" value="1"/>
</dbReference>
<evidence type="ECO:0000313" key="4">
    <source>
        <dbReference type="EMBL" id="MDQ0115209.1"/>
    </source>
</evidence>
<dbReference type="Pfam" id="PF07833">
    <property type="entry name" value="Cu_amine_oxidN1"/>
    <property type="match status" value="1"/>
</dbReference>
<feature type="chain" id="PRO_5045212042" evidence="1">
    <location>
        <begin position="40"/>
        <end position="438"/>
    </location>
</feature>
<dbReference type="Proteomes" id="UP001229346">
    <property type="component" value="Unassembled WGS sequence"/>
</dbReference>
<sequence>MYSKLRNRARGTKLALLAAIMLSVIVSPSLPGSAVPAYAVEESSSPSVDAYRIVAIGDSVTAGYELGFTEKSVPYGFVEQVYEQSLFHGNRTEIANYGVIGLKTNGLKRWLEAAAGGSDAVEASDVQEGLPDPRTDQLFAGTKQLRESLAQADLIVMTIGGNDFLTVVRQDGKTEAAAELKTVLENYKTDLLATLRLIHRLNPGAEVVIADQYLPVPTPYKIGNTTIYSFDEDIRQLLLDGVKQIQEILAGSAELLGNEGLKIKIAGIADGFAGNELGFTSIAKGDIHPNRLGYTVIAKAFTNAIWGDYRTVKPRAAGIPLSIIVKGTELSTPNEPLLMKGRTYVALRDIIDGFGAKLDWNAKGQIATIKLQDRTVDIQIGATTIKVNGKTLKLNADPAFIYKKNGAGKTYVPLAALTEGLGFQVVYRDTLKTIFINM</sequence>
<feature type="domain" description="SGNH hydrolase-type esterase" evidence="3">
    <location>
        <begin position="55"/>
        <end position="295"/>
    </location>
</feature>
<evidence type="ECO:0000259" key="2">
    <source>
        <dbReference type="Pfam" id="PF07833"/>
    </source>
</evidence>
<evidence type="ECO:0000313" key="5">
    <source>
        <dbReference type="Proteomes" id="UP001229346"/>
    </source>
</evidence>
<dbReference type="InterPro" id="IPR036582">
    <property type="entry name" value="Mao_N_sf"/>
</dbReference>
<keyword evidence="1" id="KW-0732">Signal</keyword>